<evidence type="ECO:0000259" key="11">
    <source>
        <dbReference type="Pfam" id="PF01435"/>
    </source>
</evidence>
<dbReference type="EMBL" id="FONY01000013">
    <property type="protein sequence ID" value="SFF03099.1"/>
    <property type="molecule type" value="Genomic_DNA"/>
</dbReference>
<evidence type="ECO:0000256" key="9">
    <source>
        <dbReference type="ARBA" id="ARBA00023136"/>
    </source>
</evidence>
<keyword evidence="1" id="KW-1003">Cell membrane</keyword>
<keyword evidence="6 10" id="KW-0862">Zinc</keyword>
<evidence type="ECO:0000256" key="2">
    <source>
        <dbReference type="ARBA" id="ARBA00022670"/>
    </source>
</evidence>
<accession>A0A1I2FDZ2</accession>
<dbReference type="PANTHER" id="PTHR43221:SF3">
    <property type="entry name" value="SLL1280 PROTEIN"/>
    <property type="match status" value="1"/>
</dbReference>
<dbReference type="STRING" id="1003.SAMN04488541_101365"/>
<evidence type="ECO:0000313" key="13">
    <source>
        <dbReference type="Proteomes" id="UP000199513"/>
    </source>
</evidence>
<dbReference type="Proteomes" id="UP000199513">
    <property type="component" value="Unassembled WGS sequence"/>
</dbReference>
<dbReference type="InterPro" id="IPR001915">
    <property type="entry name" value="Peptidase_M48"/>
</dbReference>
<comment type="cofactor">
    <cofactor evidence="10">
        <name>Zn(2+)</name>
        <dbReference type="ChEBI" id="CHEBI:29105"/>
    </cofactor>
    <text evidence="10">Binds 1 zinc ion per subunit.</text>
</comment>
<evidence type="ECO:0000256" key="3">
    <source>
        <dbReference type="ARBA" id="ARBA00022692"/>
    </source>
</evidence>
<sequence length="334" mass="37844">MNSIQEKKRIYLKGIDSTIWEHPADRAALKALQNVPALDTVIKTVLSPTVEKSIRLATLASAVKVSEKQFKKIHSLHQEACRVLDIEPPDLFISQNPVLNAYAVGWNKPFIVLNTSLVQTLDNEEILGVIGHELGHIKSGHMLYKTLLSILIQLSQLAFQIPLTGIALQAVIVALREWDRKSELSSDRAEALTTQNPDTVIRSLMKMAGGNQLEEMDLGEFIKQAEEYQNASTISDNIHKLMNTIYLTHPFPVVRVLELINWVRSGEYDNILRGNYSNRKKEQHTFQDFKEAANSYKEDFKKPIENVVNEVKENIDDIAKKVKQGFDNFKKKGV</sequence>
<dbReference type="GO" id="GO:0006508">
    <property type="term" value="P:proteolysis"/>
    <property type="evidence" value="ECO:0007669"/>
    <property type="project" value="UniProtKB-KW"/>
</dbReference>
<keyword evidence="13" id="KW-1185">Reference proteome</keyword>
<evidence type="ECO:0000256" key="8">
    <source>
        <dbReference type="ARBA" id="ARBA00023049"/>
    </source>
</evidence>
<evidence type="ECO:0000256" key="1">
    <source>
        <dbReference type="ARBA" id="ARBA00022475"/>
    </source>
</evidence>
<feature type="domain" description="Peptidase M48" evidence="11">
    <location>
        <begin position="68"/>
        <end position="262"/>
    </location>
</feature>
<dbReference type="Pfam" id="PF01435">
    <property type="entry name" value="Peptidase_M48"/>
    <property type="match status" value="1"/>
</dbReference>
<dbReference type="GO" id="GO:0046872">
    <property type="term" value="F:metal ion binding"/>
    <property type="evidence" value="ECO:0007669"/>
    <property type="project" value="UniProtKB-KW"/>
</dbReference>
<dbReference type="PANTHER" id="PTHR43221">
    <property type="entry name" value="PROTEASE HTPX"/>
    <property type="match status" value="1"/>
</dbReference>
<gene>
    <name evidence="12" type="ORF">SAMN04488541_101365</name>
</gene>
<name>A0A1I2FDZ2_9BACT</name>
<dbReference type="AlphaFoldDB" id="A0A1I2FDZ2"/>
<evidence type="ECO:0000256" key="6">
    <source>
        <dbReference type="ARBA" id="ARBA00022833"/>
    </source>
</evidence>
<organism evidence="12 13">
    <name type="scientific">Thermoflexibacter ruber</name>
    <dbReference type="NCBI Taxonomy" id="1003"/>
    <lineage>
        <taxon>Bacteria</taxon>
        <taxon>Pseudomonadati</taxon>
        <taxon>Bacteroidota</taxon>
        <taxon>Cytophagia</taxon>
        <taxon>Cytophagales</taxon>
        <taxon>Thermoflexibacteraceae</taxon>
        <taxon>Thermoflexibacter</taxon>
    </lineage>
</organism>
<evidence type="ECO:0000256" key="10">
    <source>
        <dbReference type="RuleBase" id="RU003983"/>
    </source>
</evidence>
<evidence type="ECO:0000256" key="7">
    <source>
        <dbReference type="ARBA" id="ARBA00022989"/>
    </source>
</evidence>
<dbReference type="GO" id="GO:0004222">
    <property type="term" value="F:metalloendopeptidase activity"/>
    <property type="evidence" value="ECO:0007669"/>
    <property type="project" value="InterPro"/>
</dbReference>
<keyword evidence="8 10" id="KW-0482">Metalloprotease</keyword>
<keyword evidence="4" id="KW-0479">Metal-binding</keyword>
<protein>
    <submittedName>
        <fullName evidence="12">Zn-dependent protease with chaperone function</fullName>
    </submittedName>
</protein>
<keyword evidence="3" id="KW-0812">Transmembrane</keyword>
<keyword evidence="7" id="KW-1133">Transmembrane helix</keyword>
<evidence type="ECO:0000256" key="4">
    <source>
        <dbReference type="ARBA" id="ARBA00022723"/>
    </source>
</evidence>
<dbReference type="CDD" id="cd07325">
    <property type="entry name" value="M48_Ste24p_like"/>
    <property type="match status" value="1"/>
</dbReference>
<keyword evidence="9" id="KW-0472">Membrane</keyword>
<reference evidence="12 13" key="1">
    <citation type="submission" date="2016-10" db="EMBL/GenBank/DDBJ databases">
        <authorList>
            <person name="de Groot N.N."/>
        </authorList>
    </citation>
    <scope>NUCLEOTIDE SEQUENCE [LARGE SCALE GENOMIC DNA]</scope>
    <source>
        <strain>GEY</strain>
        <strain evidence="13">DSM 9560</strain>
    </source>
</reference>
<dbReference type="OrthoDB" id="9810445at2"/>
<evidence type="ECO:0000256" key="5">
    <source>
        <dbReference type="ARBA" id="ARBA00022801"/>
    </source>
</evidence>
<keyword evidence="5 10" id="KW-0378">Hydrolase</keyword>
<dbReference type="Gene3D" id="3.30.2010.10">
    <property type="entry name" value="Metalloproteases ('zincins'), catalytic domain"/>
    <property type="match status" value="1"/>
</dbReference>
<proteinExistence type="inferred from homology"/>
<comment type="similarity">
    <text evidence="10">Belongs to the peptidase M48 family.</text>
</comment>
<evidence type="ECO:0000313" key="12">
    <source>
        <dbReference type="EMBL" id="SFF03099.1"/>
    </source>
</evidence>
<keyword evidence="2 10" id="KW-0645">Protease</keyword>
<dbReference type="InterPro" id="IPR050083">
    <property type="entry name" value="HtpX_protease"/>
</dbReference>
<dbReference type="RefSeq" id="WP_091544082.1">
    <property type="nucleotide sequence ID" value="NZ_FONY01000013.1"/>
</dbReference>